<dbReference type="PROSITE" id="PS51186">
    <property type="entry name" value="GNAT"/>
    <property type="match status" value="1"/>
</dbReference>
<dbReference type="SUPFAM" id="SSF55729">
    <property type="entry name" value="Acyl-CoA N-acyltransferases (Nat)"/>
    <property type="match status" value="1"/>
</dbReference>
<dbReference type="InterPro" id="IPR000182">
    <property type="entry name" value="GNAT_dom"/>
</dbReference>
<reference evidence="2 3" key="1">
    <citation type="submission" date="2018-12" db="EMBL/GenBank/DDBJ databases">
        <authorList>
            <person name="Sun L."/>
            <person name="Chen Z."/>
        </authorList>
    </citation>
    <scope>NUCLEOTIDE SEQUENCE [LARGE SCALE GENOMIC DNA]</scope>
    <source>
        <strain evidence="2 3">DSM 15890</strain>
    </source>
</reference>
<dbReference type="Pfam" id="PF00583">
    <property type="entry name" value="Acetyltransf_1"/>
    <property type="match status" value="1"/>
</dbReference>
<comment type="caution">
    <text evidence="2">The sequence shown here is derived from an EMBL/GenBank/DDBJ whole genome shotgun (WGS) entry which is preliminary data.</text>
</comment>
<accession>A0A3S1DSB9</accession>
<dbReference type="PANTHER" id="PTHR43072:SF60">
    <property type="entry name" value="L-2,4-DIAMINOBUTYRIC ACID ACETYLTRANSFERASE"/>
    <property type="match status" value="1"/>
</dbReference>
<dbReference type="Proteomes" id="UP000279446">
    <property type="component" value="Unassembled WGS sequence"/>
</dbReference>
<dbReference type="RefSeq" id="WP_127190413.1">
    <property type="nucleotide sequence ID" value="NZ_RZNY01000002.1"/>
</dbReference>
<sequence length="273" mass="31323">MIEILKRAQSYTYNSLNYLDLDEIEINPNEDLIIEQSDAIIICNKTTKEYKMLWAAETLDAFTTAVGELESKLNYLFFNGPRRIYMEFVRPELVPLLESIGFRNDSQFVDFWIDDISKVESSEGNIILIRNTVPEDYLQVSLITKACKGLSRGFHGEEVEFIKEWNEDENSCILLAELEGVAVGVCFVNIYGFNSEKGPVLWIRELAVDPNFQNRGIGRSLIEQGLQWGLHKGAKRSFLAVDKQNINAIHLYNQYGYKCKDEIGQINMALERV</sequence>
<proteinExistence type="predicted"/>
<protein>
    <submittedName>
        <fullName evidence="2">GNAT family N-acetyltransferase</fullName>
    </submittedName>
</protein>
<evidence type="ECO:0000313" key="2">
    <source>
        <dbReference type="EMBL" id="RUT47994.1"/>
    </source>
</evidence>
<dbReference type="EMBL" id="RZNY01000002">
    <property type="protein sequence ID" value="RUT47994.1"/>
    <property type="molecule type" value="Genomic_DNA"/>
</dbReference>
<dbReference type="Gene3D" id="3.40.630.30">
    <property type="match status" value="1"/>
</dbReference>
<gene>
    <name evidence="2" type="ORF">EJP82_02300</name>
</gene>
<dbReference type="OrthoDB" id="9796171at2"/>
<feature type="domain" description="N-acetyltransferase" evidence="1">
    <location>
        <begin position="127"/>
        <end position="273"/>
    </location>
</feature>
<organism evidence="2 3">
    <name type="scientific">Paenibacillus anaericanus</name>
    <dbReference type="NCBI Taxonomy" id="170367"/>
    <lineage>
        <taxon>Bacteria</taxon>
        <taxon>Bacillati</taxon>
        <taxon>Bacillota</taxon>
        <taxon>Bacilli</taxon>
        <taxon>Bacillales</taxon>
        <taxon>Paenibacillaceae</taxon>
        <taxon>Paenibacillus</taxon>
    </lineage>
</organism>
<dbReference type="GO" id="GO:0016747">
    <property type="term" value="F:acyltransferase activity, transferring groups other than amino-acyl groups"/>
    <property type="evidence" value="ECO:0007669"/>
    <property type="project" value="InterPro"/>
</dbReference>
<dbReference type="CDD" id="cd04301">
    <property type="entry name" value="NAT_SF"/>
    <property type="match status" value="1"/>
</dbReference>
<keyword evidence="3" id="KW-1185">Reference proteome</keyword>
<dbReference type="InterPro" id="IPR016181">
    <property type="entry name" value="Acyl_CoA_acyltransferase"/>
</dbReference>
<keyword evidence="2" id="KW-0808">Transferase</keyword>
<name>A0A3S1DSB9_9BACL</name>
<dbReference type="AlphaFoldDB" id="A0A3S1DSB9"/>
<evidence type="ECO:0000259" key="1">
    <source>
        <dbReference type="PROSITE" id="PS51186"/>
    </source>
</evidence>
<evidence type="ECO:0000313" key="3">
    <source>
        <dbReference type="Proteomes" id="UP000279446"/>
    </source>
</evidence>
<dbReference type="PANTHER" id="PTHR43072">
    <property type="entry name" value="N-ACETYLTRANSFERASE"/>
    <property type="match status" value="1"/>
</dbReference>